<sequence>MRQYDLIEYLAMAMQAGASDLHLSPGAPPTMRLHGRMTPVTDEIFDALDVRELMLGSLKDTQRAKLEEEWELDFAIEVENLGRFRGNACFAMGKIEGNFRYIPDSIPELPHLGHGPNVQGMCQFKDGLILVTGVSNSGKTTTLCSMTQTIARERSCNIVTIEDPIEFVFKHGQSLIRQRQVGFDTHEFARAMKSALRQDVNVITVSELRDLETIRTALTAAETGHLVISTLHTMDVPSTITRILDSFPKEQQDYVASQLSHCLRGIISQHLIRRPDGEGRVMATEVMLMNSAISSCIRDQRLQQLASLIQIGGRDGMHTIDDSLLHLLSYDFITMEDCRAHARDIEFIKVGYEKIKRDREIAARRK</sequence>
<evidence type="ECO:0000259" key="2">
    <source>
        <dbReference type="Pfam" id="PF00437"/>
    </source>
</evidence>
<protein>
    <submittedName>
        <fullName evidence="3">Twitching motility protein PilT</fullName>
    </submittedName>
</protein>
<dbReference type="GO" id="GO:0005524">
    <property type="term" value="F:ATP binding"/>
    <property type="evidence" value="ECO:0007669"/>
    <property type="project" value="InterPro"/>
</dbReference>
<dbReference type="InterPro" id="IPR006321">
    <property type="entry name" value="PilT/PilU"/>
</dbReference>
<comment type="similarity">
    <text evidence="1">Belongs to the GSP E family.</text>
</comment>
<name>A0A1T4Z1F7_9BACT</name>
<dbReference type="STRING" id="48467.SAMN02745166_04771"/>
<dbReference type="EMBL" id="FUYE01000024">
    <property type="protein sequence ID" value="SKB07723.1"/>
    <property type="molecule type" value="Genomic_DNA"/>
</dbReference>
<dbReference type="PANTHER" id="PTHR30486">
    <property type="entry name" value="TWITCHING MOTILITY PROTEIN PILT"/>
    <property type="match status" value="1"/>
</dbReference>
<feature type="domain" description="Bacterial type II secretion system protein E" evidence="2">
    <location>
        <begin position="117"/>
        <end position="284"/>
    </location>
</feature>
<dbReference type="InterPro" id="IPR050921">
    <property type="entry name" value="T4SS_GSP_E_ATPase"/>
</dbReference>
<dbReference type="Gene3D" id="3.40.50.300">
    <property type="entry name" value="P-loop containing nucleotide triphosphate hydrolases"/>
    <property type="match status" value="1"/>
</dbReference>
<dbReference type="InterPro" id="IPR027417">
    <property type="entry name" value="P-loop_NTPase"/>
</dbReference>
<evidence type="ECO:0000313" key="4">
    <source>
        <dbReference type="Proteomes" id="UP000190774"/>
    </source>
</evidence>
<evidence type="ECO:0000256" key="1">
    <source>
        <dbReference type="ARBA" id="ARBA00006611"/>
    </source>
</evidence>
<dbReference type="Pfam" id="PF00437">
    <property type="entry name" value="T2SSE"/>
    <property type="match status" value="1"/>
</dbReference>
<dbReference type="CDD" id="cd01131">
    <property type="entry name" value="PilT"/>
    <property type="match status" value="1"/>
</dbReference>
<dbReference type="InterPro" id="IPR001482">
    <property type="entry name" value="T2SS/T4SS_dom"/>
</dbReference>
<accession>A0A1T4Z1F7</accession>
<proteinExistence type="inferred from homology"/>
<dbReference type="GO" id="GO:0016887">
    <property type="term" value="F:ATP hydrolysis activity"/>
    <property type="evidence" value="ECO:0007669"/>
    <property type="project" value="InterPro"/>
</dbReference>
<keyword evidence="4" id="KW-1185">Reference proteome</keyword>
<dbReference type="SUPFAM" id="SSF52540">
    <property type="entry name" value="P-loop containing nucleoside triphosphate hydrolases"/>
    <property type="match status" value="1"/>
</dbReference>
<dbReference type="Gene3D" id="3.30.450.90">
    <property type="match status" value="1"/>
</dbReference>
<reference evidence="4" key="1">
    <citation type="submission" date="2017-02" db="EMBL/GenBank/DDBJ databases">
        <authorList>
            <person name="Varghese N."/>
            <person name="Submissions S."/>
        </authorList>
    </citation>
    <scope>NUCLEOTIDE SEQUENCE [LARGE SCALE GENOMIC DNA]</scope>
    <source>
        <strain evidence="4">ATCC 700200</strain>
    </source>
</reference>
<organism evidence="3 4">
    <name type="scientific">Prosthecobacter debontii</name>
    <dbReference type="NCBI Taxonomy" id="48467"/>
    <lineage>
        <taxon>Bacteria</taxon>
        <taxon>Pseudomonadati</taxon>
        <taxon>Verrucomicrobiota</taxon>
        <taxon>Verrucomicrobiia</taxon>
        <taxon>Verrucomicrobiales</taxon>
        <taxon>Verrucomicrobiaceae</taxon>
        <taxon>Prosthecobacter</taxon>
    </lineage>
</organism>
<dbReference type="NCBIfam" id="TIGR01420">
    <property type="entry name" value="pilT_fam"/>
    <property type="match status" value="1"/>
</dbReference>
<dbReference type="OrthoDB" id="9805147at2"/>
<gene>
    <name evidence="3" type="ORF">SAMN02745166_04771</name>
</gene>
<dbReference type="RefSeq" id="WP_078815885.1">
    <property type="nucleotide sequence ID" value="NZ_FUYE01000024.1"/>
</dbReference>
<dbReference type="AlphaFoldDB" id="A0A1T4Z1F7"/>
<evidence type="ECO:0000313" key="3">
    <source>
        <dbReference type="EMBL" id="SKB07723.1"/>
    </source>
</evidence>
<dbReference type="Proteomes" id="UP000190774">
    <property type="component" value="Unassembled WGS sequence"/>
</dbReference>